<dbReference type="InterPro" id="IPR001757">
    <property type="entry name" value="P_typ_ATPase"/>
</dbReference>
<protein>
    <submittedName>
        <fullName evidence="17">Cu2+-exporting ATPase</fullName>
    </submittedName>
</protein>
<dbReference type="GO" id="GO:0055070">
    <property type="term" value="P:copper ion homeostasis"/>
    <property type="evidence" value="ECO:0007669"/>
    <property type="project" value="TreeGrafter"/>
</dbReference>
<accession>A0A7W6PXV2</accession>
<keyword evidence="9 15" id="KW-0067">ATP-binding</keyword>
<evidence type="ECO:0000256" key="5">
    <source>
        <dbReference type="ARBA" id="ARBA00022553"/>
    </source>
</evidence>
<keyword evidence="7 15" id="KW-0479">Metal-binding</keyword>
<evidence type="ECO:0000256" key="15">
    <source>
        <dbReference type="RuleBase" id="RU362081"/>
    </source>
</evidence>
<evidence type="ECO:0000256" key="13">
    <source>
        <dbReference type="ARBA" id="ARBA00023065"/>
    </source>
</evidence>
<dbReference type="InterPro" id="IPR059000">
    <property type="entry name" value="ATPase_P-type_domA"/>
</dbReference>
<dbReference type="PANTHER" id="PTHR43520">
    <property type="entry name" value="ATP7, ISOFORM B"/>
    <property type="match status" value="1"/>
</dbReference>
<dbReference type="GO" id="GO:0005886">
    <property type="term" value="C:plasma membrane"/>
    <property type="evidence" value="ECO:0007669"/>
    <property type="project" value="UniProtKB-SubCell"/>
</dbReference>
<dbReference type="PROSITE" id="PS50846">
    <property type="entry name" value="HMA_2"/>
    <property type="match status" value="1"/>
</dbReference>
<evidence type="ECO:0000256" key="2">
    <source>
        <dbReference type="ARBA" id="ARBA00006024"/>
    </source>
</evidence>
<dbReference type="RefSeq" id="WP_246428432.1">
    <property type="nucleotide sequence ID" value="NZ_JACIEU010000033.1"/>
</dbReference>
<evidence type="ECO:0000259" key="16">
    <source>
        <dbReference type="PROSITE" id="PS50846"/>
    </source>
</evidence>
<feature type="transmembrane region" description="Helical" evidence="15">
    <location>
        <begin position="383"/>
        <end position="406"/>
    </location>
</feature>
<dbReference type="InterPro" id="IPR018303">
    <property type="entry name" value="ATPase_P-typ_P_site"/>
</dbReference>
<dbReference type="SUPFAM" id="SSF56784">
    <property type="entry name" value="HAD-like"/>
    <property type="match status" value="1"/>
</dbReference>
<dbReference type="InterPro" id="IPR036163">
    <property type="entry name" value="HMA_dom_sf"/>
</dbReference>
<dbReference type="SUPFAM" id="SSF81653">
    <property type="entry name" value="Calcium ATPase, transduction domain A"/>
    <property type="match status" value="1"/>
</dbReference>
<evidence type="ECO:0000256" key="14">
    <source>
        <dbReference type="ARBA" id="ARBA00023136"/>
    </source>
</evidence>
<dbReference type="PROSITE" id="PS00154">
    <property type="entry name" value="ATPASE_E1_E2"/>
    <property type="match status" value="1"/>
</dbReference>
<sequence>MNDVALRRTSTRQSVDELILASTVLDDGLLQTQLSVPTAHCGGCMGKIERALAQLDGVVSARVNLSTRRATVTWKRTATIPPLLETLSEVGFEANLLSNLEGQPDRERRRLIVAMAVSGFAAMNIMLLSVSVWSGADPGTRHLFHAISALLALPTVAYSGRIFFQSAWSALRAGRTNMDVPISIGILLALGLSIFDTLHSGPHAYFDAVVTLIFFLLIGRTLDYLMRDKARSAVLGLAKMMPAGAKVIAEDGSRTFVALDSVAVGDAIVVAPGERVPLDGVVLAGEGDVDTAVVTGEAMPTPVMAGSKLLSGMLNLDGSLEVRVTSTSAQSFLAEMVLMMEAAEQGRARYRRLADRVAACYSPIIHSLALASFAGWFLSTGDWHLSLTIAISVLIITCPCALGLAIPMVQVVAAKRLFERGIALKDGSALERLAEIDIVVFDKTGTLTIGDLRVTEADIDQRYREIASAMASRSDHPVARALAASSEGRAGGTLDSFSELPGKGLEACRAGHIFRIGRPDWALGGANADVGSLHTVFSVDGERAGHFRFSDIEKTSARDTVRQLSELGLDVELLSGDHPEAVSAVAASIGIAKFRAGLLPQQKVQRLEALAGKQCKTLMVGDGLNDGPALSAAHVSMAPSNAADIGRAAADIVFFGQDLAAIPQALRISRAAGRLVRQNLVFSVGYNLVVLPMALAGYVSPLLAAVAMSLSSITVVANALRIPSQTGPRPNTVRRERALVPAGSAA</sequence>
<dbReference type="Gene3D" id="3.30.70.100">
    <property type="match status" value="1"/>
</dbReference>
<keyword evidence="14 15" id="KW-0472">Membrane</keyword>
<keyword evidence="18" id="KW-1185">Reference proteome</keyword>
<evidence type="ECO:0000256" key="11">
    <source>
        <dbReference type="ARBA" id="ARBA00022967"/>
    </source>
</evidence>
<proteinExistence type="inferred from homology"/>
<feature type="transmembrane region" description="Helical" evidence="15">
    <location>
        <begin position="679"/>
        <end position="696"/>
    </location>
</feature>
<keyword evidence="4 15" id="KW-1003">Cell membrane</keyword>
<comment type="caution">
    <text evidence="17">The sequence shown here is derived from an EMBL/GenBank/DDBJ whole genome shotgun (WGS) entry which is preliminary data.</text>
</comment>
<keyword evidence="5" id="KW-0597">Phosphoprotein</keyword>
<dbReference type="PRINTS" id="PR00943">
    <property type="entry name" value="CUATPASE"/>
</dbReference>
<dbReference type="Gene3D" id="3.40.1110.10">
    <property type="entry name" value="Calcium-transporting ATPase, cytoplasmic domain N"/>
    <property type="match status" value="1"/>
</dbReference>
<evidence type="ECO:0000313" key="18">
    <source>
        <dbReference type="Proteomes" id="UP000590524"/>
    </source>
</evidence>
<dbReference type="PROSITE" id="PS01229">
    <property type="entry name" value="COF_2"/>
    <property type="match status" value="1"/>
</dbReference>
<dbReference type="EMBL" id="JACIEU010000033">
    <property type="protein sequence ID" value="MBB4151288.1"/>
    <property type="molecule type" value="Genomic_DNA"/>
</dbReference>
<keyword evidence="10" id="KW-0460">Magnesium</keyword>
<dbReference type="InterPro" id="IPR027256">
    <property type="entry name" value="P-typ_ATPase_IB"/>
</dbReference>
<dbReference type="CDD" id="cd00371">
    <property type="entry name" value="HMA"/>
    <property type="match status" value="1"/>
</dbReference>
<dbReference type="SUPFAM" id="SSF81665">
    <property type="entry name" value="Calcium ATPase, transmembrane domain M"/>
    <property type="match status" value="1"/>
</dbReference>
<dbReference type="NCBIfam" id="TIGR01511">
    <property type="entry name" value="ATPase-IB1_Cu"/>
    <property type="match status" value="1"/>
</dbReference>
<dbReference type="NCBIfam" id="TIGR01512">
    <property type="entry name" value="ATPase-IB2_Cd"/>
    <property type="match status" value="1"/>
</dbReference>
<feature type="transmembrane region" description="Helical" evidence="15">
    <location>
        <begin position="176"/>
        <end position="198"/>
    </location>
</feature>
<comment type="similarity">
    <text evidence="2 15">Belongs to the cation transport ATPase (P-type) (TC 3.A.3) family. Type IB subfamily.</text>
</comment>
<dbReference type="PRINTS" id="PR00119">
    <property type="entry name" value="CATATPASE"/>
</dbReference>
<evidence type="ECO:0000256" key="10">
    <source>
        <dbReference type="ARBA" id="ARBA00022842"/>
    </source>
</evidence>
<dbReference type="GO" id="GO:0043682">
    <property type="term" value="F:P-type divalent copper transporter activity"/>
    <property type="evidence" value="ECO:0007669"/>
    <property type="project" value="TreeGrafter"/>
</dbReference>
<dbReference type="GO" id="GO:0005507">
    <property type="term" value="F:copper ion binding"/>
    <property type="evidence" value="ECO:0007669"/>
    <property type="project" value="TreeGrafter"/>
</dbReference>
<evidence type="ECO:0000256" key="8">
    <source>
        <dbReference type="ARBA" id="ARBA00022741"/>
    </source>
</evidence>
<evidence type="ECO:0000256" key="12">
    <source>
        <dbReference type="ARBA" id="ARBA00022989"/>
    </source>
</evidence>
<dbReference type="GO" id="GO:0005524">
    <property type="term" value="F:ATP binding"/>
    <property type="evidence" value="ECO:0007669"/>
    <property type="project" value="UniProtKB-UniRule"/>
</dbReference>
<dbReference type="NCBIfam" id="TIGR01525">
    <property type="entry name" value="ATPase-IB_hvy"/>
    <property type="match status" value="1"/>
</dbReference>
<dbReference type="Gene3D" id="2.70.150.10">
    <property type="entry name" value="Calcium-transporting ATPase, cytoplasmic transduction domain A"/>
    <property type="match status" value="1"/>
</dbReference>
<gene>
    <name evidence="17" type="ORF">GGQ90_005100</name>
</gene>
<comment type="subcellular location">
    <subcellularLocation>
        <location evidence="1">Cell membrane</location>
        <topology evidence="1">Multi-pass membrane protein</topology>
    </subcellularLocation>
</comment>
<dbReference type="SUPFAM" id="SSF55008">
    <property type="entry name" value="HMA, heavy metal-associated domain"/>
    <property type="match status" value="1"/>
</dbReference>
<dbReference type="InterPro" id="IPR006121">
    <property type="entry name" value="HMA_dom"/>
</dbReference>
<dbReference type="Proteomes" id="UP000590524">
    <property type="component" value="Unassembled WGS sequence"/>
</dbReference>
<keyword evidence="12 15" id="KW-1133">Transmembrane helix</keyword>
<evidence type="ECO:0000256" key="6">
    <source>
        <dbReference type="ARBA" id="ARBA00022692"/>
    </source>
</evidence>
<dbReference type="Pfam" id="PF00702">
    <property type="entry name" value="Hydrolase"/>
    <property type="match status" value="1"/>
</dbReference>
<feature type="transmembrane region" description="Helical" evidence="15">
    <location>
        <begin position="204"/>
        <end position="222"/>
    </location>
</feature>
<dbReference type="PROSITE" id="PS01047">
    <property type="entry name" value="HMA_1"/>
    <property type="match status" value="1"/>
</dbReference>
<keyword evidence="8 15" id="KW-0547">Nucleotide-binding</keyword>
<keyword evidence="11" id="KW-1278">Translocase</keyword>
<dbReference type="GO" id="GO:0016887">
    <property type="term" value="F:ATP hydrolysis activity"/>
    <property type="evidence" value="ECO:0007669"/>
    <property type="project" value="InterPro"/>
</dbReference>
<dbReference type="AlphaFoldDB" id="A0A7W6PXV2"/>
<dbReference type="Gene3D" id="3.40.50.1000">
    <property type="entry name" value="HAD superfamily/HAD-like"/>
    <property type="match status" value="1"/>
</dbReference>
<evidence type="ECO:0000313" key="17">
    <source>
        <dbReference type="EMBL" id="MBB4151288.1"/>
    </source>
</evidence>
<dbReference type="InterPro" id="IPR023214">
    <property type="entry name" value="HAD_sf"/>
</dbReference>
<keyword evidence="13" id="KW-0406">Ion transport</keyword>
<keyword evidence="3" id="KW-0813">Transport</keyword>
<feature type="transmembrane region" description="Helical" evidence="15">
    <location>
        <begin position="111"/>
        <end position="136"/>
    </location>
</feature>
<evidence type="ECO:0000256" key="3">
    <source>
        <dbReference type="ARBA" id="ARBA00022448"/>
    </source>
</evidence>
<dbReference type="Pfam" id="PF00122">
    <property type="entry name" value="E1-E2_ATPase"/>
    <property type="match status" value="1"/>
</dbReference>
<dbReference type="InterPro" id="IPR017969">
    <property type="entry name" value="Heavy-metal-associated_CS"/>
</dbReference>
<feature type="transmembrane region" description="Helical" evidence="15">
    <location>
        <begin position="357"/>
        <end position="377"/>
    </location>
</feature>
<dbReference type="Pfam" id="PF00403">
    <property type="entry name" value="HMA"/>
    <property type="match status" value="1"/>
</dbReference>
<evidence type="ECO:0000256" key="9">
    <source>
        <dbReference type="ARBA" id="ARBA00022840"/>
    </source>
</evidence>
<feature type="transmembrane region" description="Helical" evidence="15">
    <location>
        <begin position="142"/>
        <end position="164"/>
    </location>
</feature>
<feature type="domain" description="HMA" evidence="16">
    <location>
        <begin position="30"/>
        <end position="95"/>
    </location>
</feature>
<dbReference type="InterPro" id="IPR023298">
    <property type="entry name" value="ATPase_P-typ_TM_dom_sf"/>
</dbReference>
<evidence type="ECO:0000256" key="7">
    <source>
        <dbReference type="ARBA" id="ARBA00022723"/>
    </source>
</evidence>
<name>A0A7W6PXV2_9SPHN</name>
<dbReference type="PANTHER" id="PTHR43520:SF5">
    <property type="entry name" value="CATION-TRANSPORTING P-TYPE ATPASE-RELATED"/>
    <property type="match status" value="1"/>
</dbReference>
<dbReference type="InterPro" id="IPR036412">
    <property type="entry name" value="HAD-like_sf"/>
</dbReference>
<evidence type="ECO:0000256" key="1">
    <source>
        <dbReference type="ARBA" id="ARBA00004651"/>
    </source>
</evidence>
<organism evidence="17 18">
    <name type="scientific">Sphingobium scionense</name>
    <dbReference type="NCBI Taxonomy" id="1404341"/>
    <lineage>
        <taxon>Bacteria</taxon>
        <taxon>Pseudomonadati</taxon>
        <taxon>Pseudomonadota</taxon>
        <taxon>Alphaproteobacteria</taxon>
        <taxon>Sphingomonadales</taxon>
        <taxon>Sphingomonadaceae</taxon>
        <taxon>Sphingobium</taxon>
    </lineage>
</organism>
<dbReference type="NCBIfam" id="TIGR01494">
    <property type="entry name" value="ATPase_P-type"/>
    <property type="match status" value="2"/>
</dbReference>
<keyword evidence="6 15" id="KW-0812">Transmembrane</keyword>
<evidence type="ECO:0000256" key="4">
    <source>
        <dbReference type="ARBA" id="ARBA00022475"/>
    </source>
</evidence>
<dbReference type="InterPro" id="IPR008250">
    <property type="entry name" value="ATPase_P-typ_transduc_dom_A_sf"/>
</dbReference>
<reference evidence="17 18" key="1">
    <citation type="submission" date="2020-08" db="EMBL/GenBank/DDBJ databases">
        <title>Genomic Encyclopedia of Type Strains, Phase IV (KMG-IV): sequencing the most valuable type-strain genomes for metagenomic binning, comparative biology and taxonomic classification.</title>
        <authorList>
            <person name="Goeker M."/>
        </authorList>
    </citation>
    <scope>NUCLEOTIDE SEQUENCE [LARGE SCALE GENOMIC DNA]</scope>
    <source>
        <strain evidence="17 18">DSM 19371</strain>
    </source>
</reference>
<dbReference type="InterPro" id="IPR023299">
    <property type="entry name" value="ATPase_P-typ_cyto_dom_N"/>
</dbReference>